<evidence type="ECO:0000313" key="1">
    <source>
        <dbReference type="EMBL" id="TDE16665.1"/>
    </source>
</evidence>
<comment type="caution">
    <text evidence="1">The sequence shown here is derived from an EMBL/GenBank/DDBJ whole genome shotgun (WGS) entry which is preliminary data.</text>
</comment>
<dbReference type="RefSeq" id="WP_131958197.1">
    <property type="nucleotide sequence ID" value="NZ_SMFL01000003.1"/>
</dbReference>
<evidence type="ECO:0008006" key="3">
    <source>
        <dbReference type="Google" id="ProtNLM"/>
    </source>
</evidence>
<reference evidence="1 2" key="1">
    <citation type="submission" date="2019-03" db="EMBL/GenBank/DDBJ databases">
        <title>Dyadobacter AR-3-6 sp. nov., isolated from arctic soil.</title>
        <authorList>
            <person name="Chaudhary D.K."/>
        </authorList>
    </citation>
    <scope>NUCLEOTIDE SEQUENCE [LARGE SCALE GENOMIC DNA]</scope>
    <source>
        <strain evidence="1 2">AR-3-6</strain>
    </source>
</reference>
<keyword evidence="2" id="KW-1185">Reference proteome</keyword>
<evidence type="ECO:0000313" key="2">
    <source>
        <dbReference type="Proteomes" id="UP000294850"/>
    </source>
</evidence>
<dbReference type="Proteomes" id="UP000294850">
    <property type="component" value="Unassembled WGS sequence"/>
</dbReference>
<dbReference type="AlphaFoldDB" id="A0A4R5DZ16"/>
<dbReference type="OrthoDB" id="667337at2"/>
<name>A0A4R5DZ16_9BACT</name>
<dbReference type="PROSITE" id="PS51257">
    <property type="entry name" value="PROKAR_LIPOPROTEIN"/>
    <property type="match status" value="1"/>
</dbReference>
<protein>
    <recommendedName>
        <fullName evidence="3">Lipoprotein</fullName>
    </recommendedName>
</protein>
<accession>A0A4R5DZ16</accession>
<proteinExistence type="predicted"/>
<organism evidence="1 2">
    <name type="scientific">Dyadobacter psychrotolerans</name>
    <dbReference type="NCBI Taxonomy" id="2541721"/>
    <lineage>
        <taxon>Bacteria</taxon>
        <taxon>Pseudomonadati</taxon>
        <taxon>Bacteroidota</taxon>
        <taxon>Cytophagia</taxon>
        <taxon>Cytophagales</taxon>
        <taxon>Spirosomataceae</taxon>
        <taxon>Dyadobacter</taxon>
    </lineage>
</organism>
<dbReference type="EMBL" id="SMFL01000003">
    <property type="protein sequence ID" value="TDE16665.1"/>
    <property type="molecule type" value="Genomic_DNA"/>
</dbReference>
<gene>
    <name evidence="1" type="ORF">E0F88_10560</name>
</gene>
<sequence>MKKYCTLFILLSLLSCDKKNTNETKKDGMVIVNDTIPEKRADVKKGPTASYSEPVTDKDKLNNWVFSVDAFETSQTFKYLLKIKYKELEVEDTLTVPNFGIQPAVELQKGTEDLSCIVGFKGKENEFKEYKKVSVEDGELKIKAIKGYRRALQKKS</sequence>